<keyword evidence="5" id="KW-0808">Transferase</keyword>
<sequence length="278" mass="30077">MGPARAIRTIGDIEAELDRITRTDPSERLPELEPGHALAPLVRAVNRSLDRLEYVVRQQSQFASDASHELRTPLTALRAEAEYAQMYPDDAELPRTLRTLVDGIDRLDGLVDDLLLLTRIGDPGTAPITRIDLGVLVADELARHGRLKDAGHELAVELEEGIEVDGVDSRLARAVANLLDNAERHARSTVTVTLRRSGSRAVLTVGDDGPGIPVEDRERVFDRFARLDTARDRQTGGTGLGLAISHNVAASHNGTLTVEDGPAPGANFIMELPLAPPP</sequence>
<accession>A0ABP6QGF1</accession>
<keyword evidence="7" id="KW-0418">Kinase</keyword>
<dbReference type="PANTHER" id="PTHR45436:SF5">
    <property type="entry name" value="SENSOR HISTIDINE KINASE TRCS"/>
    <property type="match status" value="1"/>
</dbReference>
<dbReference type="SMART" id="SM00388">
    <property type="entry name" value="HisKA"/>
    <property type="match status" value="1"/>
</dbReference>
<dbReference type="EMBL" id="BAAAUV010000011">
    <property type="protein sequence ID" value="GAA3220316.1"/>
    <property type="molecule type" value="Genomic_DNA"/>
</dbReference>
<name>A0ABP6QGF1_9ACTN</name>
<gene>
    <name evidence="13" type="ORF">GCM10010468_44840</name>
</gene>
<dbReference type="SMART" id="SM00387">
    <property type="entry name" value="HATPase_c"/>
    <property type="match status" value="1"/>
</dbReference>
<evidence type="ECO:0000259" key="12">
    <source>
        <dbReference type="PROSITE" id="PS50885"/>
    </source>
</evidence>
<dbReference type="Gene3D" id="1.10.287.130">
    <property type="match status" value="1"/>
</dbReference>
<dbReference type="SUPFAM" id="SSF47384">
    <property type="entry name" value="Homodimeric domain of signal transducing histidine kinase"/>
    <property type="match status" value="1"/>
</dbReference>
<keyword evidence="4" id="KW-0597">Phosphoprotein</keyword>
<keyword evidence="8" id="KW-1133">Transmembrane helix</keyword>
<evidence type="ECO:0000256" key="1">
    <source>
        <dbReference type="ARBA" id="ARBA00000085"/>
    </source>
</evidence>
<dbReference type="RefSeq" id="WP_344831506.1">
    <property type="nucleotide sequence ID" value="NZ_BAAAUV010000011.1"/>
</dbReference>
<evidence type="ECO:0000256" key="2">
    <source>
        <dbReference type="ARBA" id="ARBA00004236"/>
    </source>
</evidence>
<comment type="caution">
    <text evidence="13">The sequence shown here is derived from an EMBL/GenBank/DDBJ whole genome shotgun (WGS) entry which is preliminary data.</text>
</comment>
<keyword evidence="10" id="KW-0472">Membrane</keyword>
<dbReference type="InterPro" id="IPR003660">
    <property type="entry name" value="HAMP_dom"/>
</dbReference>
<dbReference type="PANTHER" id="PTHR45436">
    <property type="entry name" value="SENSOR HISTIDINE KINASE YKOH"/>
    <property type="match status" value="1"/>
</dbReference>
<dbReference type="InterPro" id="IPR004358">
    <property type="entry name" value="Sig_transdc_His_kin-like_C"/>
</dbReference>
<keyword evidence="9" id="KW-0902">Two-component regulatory system</keyword>
<dbReference type="InterPro" id="IPR036890">
    <property type="entry name" value="HATPase_C_sf"/>
</dbReference>
<keyword evidence="14" id="KW-1185">Reference proteome</keyword>
<dbReference type="EC" id="2.7.13.3" evidence="3"/>
<dbReference type="InterPro" id="IPR036097">
    <property type="entry name" value="HisK_dim/P_sf"/>
</dbReference>
<evidence type="ECO:0000256" key="8">
    <source>
        <dbReference type="ARBA" id="ARBA00022989"/>
    </source>
</evidence>
<dbReference type="Pfam" id="PF00512">
    <property type="entry name" value="HisKA"/>
    <property type="match status" value="1"/>
</dbReference>
<dbReference type="InterPro" id="IPR050428">
    <property type="entry name" value="TCS_sensor_his_kinase"/>
</dbReference>
<dbReference type="InterPro" id="IPR003661">
    <property type="entry name" value="HisK_dim/P_dom"/>
</dbReference>
<dbReference type="InterPro" id="IPR003594">
    <property type="entry name" value="HATPase_dom"/>
</dbReference>
<dbReference type="SUPFAM" id="SSF55874">
    <property type="entry name" value="ATPase domain of HSP90 chaperone/DNA topoisomerase II/histidine kinase"/>
    <property type="match status" value="1"/>
</dbReference>
<reference evidence="14" key="1">
    <citation type="journal article" date="2019" name="Int. J. Syst. Evol. Microbiol.">
        <title>The Global Catalogue of Microorganisms (GCM) 10K type strain sequencing project: providing services to taxonomists for standard genome sequencing and annotation.</title>
        <authorList>
            <consortium name="The Broad Institute Genomics Platform"/>
            <consortium name="The Broad Institute Genome Sequencing Center for Infectious Disease"/>
            <person name="Wu L."/>
            <person name="Ma J."/>
        </authorList>
    </citation>
    <scope>NUCLEOTIDE SEQUENCE [LARGE SCALE GENOMIC DNA]</scope>
    <source>
        <strain evidence="14">JCM 9377</strain>
    </source>
</reference>
<evidence type="ECO:0000256" key="6">
    <source>
        <dbReference type="ARBA" id="ARBA00022692"/>
    </source>
</evidence>
<dbReference type="PROSITE" id="PS50109">
    <property type="entry name" value="HIS_KIN"/>
    <property type="match status" value="1"/>
</dbReference>
<evidence type="ECO:0000259" key="11">
    <source>
        <dbReference type="PROSITE" id="PS50109"/>
    </source>
</evidence>
<evidence type="ECO:0000313" key="13">
    <source>
        <dbReference type="EMBL" id="GAA3220316.1"/>
    </source>
</evidence>
<evidence type="ECO:0000256" key="7">
    <source>
        <dbReference type="ARBA" id="ARBA00022777"/>
    </source>
</evidence>
<evidence type="ECO:0000256" key="10">
    <source>
        <dbReference type="ARBA" id="ARBA00023136"/>
    </source>
</evidence>
<keyword evidence="6" id="KW-0812">Transmembrane</keyword>
<dbReference type="Gene3D" id="3.30.565.10">
    <property type="entry name" value="Histidine kinase-like ATPase, C-terminal domain"/>
    <property type="match status" value="1"/>
</dbReference>
<comment type="subcellular location">
    <subcellularLocation>
        <location evidence="2">Cell membrane</location>
    </subcellularLocation>
</comment>
<comment type="catalytic activity">
    <reaction evidence="1">
        <text>ATP + protein L-histidine = ADP + protein N-phospho-L-histidine.</text>
        <dbReference type="EC" id="2.7.13.3"/>
    </reaction>
</comment>
<dbReference type="PRINTS" id="PR00344">
    <property type="entry name" value="BCTRLSENSOR"/>
</dbReference>
<dbReference type="InterPro" id="IPR005467">
    <property type="entry name" value="His_kinase_dom"/>
</dbReference>
<proteinExistence type="predicted"/>
<evidence type="ECO:0000256" key="9">
    <source>
        <dbReference type="ARBA" id="ARBA00023012"/>
    </source>
</evidence>
<evidence type="ECO:0000313" key="14">
    <source>
        <dbReference type="Proteomes" id="UP001501237"/>
    </source>
</evidence>
<dbReference type="CDD" id="cd00082">
    <property type="entry name" value="HisKA"/>
    <property type="match status" value="1"/>
</dbReference>
<dbReference type="PROSITE" id="PS50885">
    <property type="entry name" value="HAMP"/>
    <property type="match status" value="1"/>
</dbReference>
<evidence type="ECO:0000256" key="4">
    <source>
        <dbReference type="ARBA" id="ARBA00022553"/>
    </source>
</evidence>
<evidence type="ECO:0000256" key="3">
    <source>
        <dbReference type="ARBA" id="ARBA00012438"/>
    </source>
</evidence>
<organism evidence="13 14">
    <name type="scientific">Actinocorallia longicatena</name>
    <dbReference type="NCBI Taxonomy" id="111803"/>
    <lineage>
        <taxon>Bacteria</taxon>
        <taxon>Bacillati</taxon>
        <taxon>Actinomycetota</taxon>
        <taxon>Actinomycetes</taxon>
        <taxon>Streptosporangiales</taxon>
        <taxon>Thermomonosporaceae</taxon>
        <taxon>Actinocorallia</taxon>
    </lineage>
</organism>
<feature type="domain" description="Histidine kinase" evidence="11">
    <location>
        <begin position="65"/>
        <end position="276"/>
    </location>
</feature>
<dbReference type="Pfam" id="PF02518">
    <property type="entry name" value="HATPase_c"/>
    <property type="match status" value="1"/>
</dbReference>
<feature type="domain" description="HAMP" evidence="12">
    <location>
        <begin position="4"/>
        <end position="57"/>
    </location>
</feature>
<dbReference type="Proteomes" id="UP001501237">
    <property type="component" value="Unassembled WGS sequence"/>
</dbReference>
<evidence type="ECO:0000256" key="5">
    <source>
        <dbReference type="ARBA" id="ARBA00022679"/>
    </source>
</evidence>
<protein>
    <recommendedName>
        <fullName evidence="3">histidine kinase</fullName>
        <ecNumber evidence="3">2.7.13.3</ecNumber>
    </recommendedName>
</protein>